<dbReference type="AlphaFoldDB" id="A0A8E2VLC6"/>
<evidence type="ECO:0000313" key="1">
    <source>
        <dbReference type="EMBL" id="PTW50567.1"/>
    </source>
</evidence>
<dbReference type="EMBL" id="QAYC01000004">
    <property type="protein sequence ID" value="PTW50567.1"/>
    <property type="molecule type" value="Genomic_DNA"/>
</dbReference>
<comment type="caution">
    <text evidence="1">The sequence shown here is derived from an EMBL/GenBank/DDBJ whole genome shotgun (WGS) entry which is preliminary data.</text>
</comment>
<reference evidence="1 2" key="1">
    <citation type="submission" date="2018-04" db="EMBL/GenBank/DDBJ databases">
        <title>Genomic Encyclopedia of Archaeal and Bacterial Type Strains, Phase II (KMG-II): from individual species to whole genera.</title>
        <authorList>
            <person name="Goeker M."/>
        </authorList>
    </citation>
    <scope>NUCLEOTIDE SEQUENCE [LARGE SCALE GENOMIC DNA]</scope>
    <source>
        <strain evidence="1 2">DSM 19783</strain>
    </source>
</reference>
<proteinExistence type="predicted"/>
<accession>A0A8E2VLC6</accession>
<dbReference type="RefSeq" id="WP_281258217.1">
    <property type="nucleotide sequence ID" value="NZ_QAYC01000004.1"/>
</dbReference>
<sequence>MFAILSDMLLLASRQEHRINHRLPDRPVVPEVHLPRRRPIGQKR</sequence>
<organism evidence="1 2">
    <name type="scientific">Rhodovulum kholense</name>
    <dbReference type="NCBI Taxonomy" id="453584"/>
    <lineage>
        <taxon>Bacteria</taxon>
        <taxon>Pseudomonadati</taxon>
        <taxon>Pseudomonadota</taxon>
        <taxon>Alphaproteobacteria</taxon>
        <taxon>Rhodobacterales</taxon>
        <taxon>Paracoccaceae</taxon>
        <taxon>Rhodovulum</taxon>
    </lineage>
</organism>
<keyword evidence="2" id="KW-1185">Reference proteome</keyword>
<protein>
    <submittedName>
        <fullName evidence="1">Uncharacterized protein</fullName>
    </submittedName>
</protein>
<name>A0A8E2VLC6_9RHOB</name>
<gene>
    <name evidence="1" type="ORF">C8N38_104202</name>
</gene>
<evidence type="ECO:0000313" key="2">
    <source>
        <dbReference type="Proteomes" id="UP000244037"/>
    </source>
</evidence>
<dbReference type="Proteomes" id="UP000244037">
    <property type="component" value="Unassembled WGS sequence"/>
</dbReference>